<dbReference type="InterPro" id="IPR050570">
    <property type="entry name" value="Cell_wall_metabolism_enzyme"/>
</dbReference>
<dbReference type="Gene3D" id="3.10.350.10">
    <property type="entry name" value="LysM domain"/>
    <property type="match status" value="2"/>
</dbReference>
<reference evidence="3 4" key="2">
    <citation type="journal article" date="2011" name="J. Bacteriol.">
        <title>Complete genome sequence of strain HTCC2503T of Parvularcula bermudensis, the type species of the order "Parvularculales" in the class Alphaproteobacteria.</title>
        <authorList>
            <person name="Oh H.M."/>
            <person name="Kang I."/>
            <person name="Vergin K.L."/>
            <person name="Kang D."/>
            <person name="Rhee K.H."/>
            <person name="Giovannoni S.J."/>
            <person name="Cho J.C."/>
        </authorList>
    </citation>
    <scope>NUCLEOTIDE SEQUENCE [LARGE SCALE GENOMIC DNA]</scope>
    <source>
        <strain evidence="4">ATCC BAA-594 / HTCC2503 / KCTC 12087</strain>
    </source>
</reference>
<evidence type="ECO:0000256" key="1">
    <source>
        <dbReference type="ARBA" id="ARBA00038420"/>
    </source>
</evidence>
<dbReference type="InterPro" id="IPR036779">
    <property type="entry name" value="LysM_dom_sf"/>
</dbReference>
<dbReference type="Gene3D" id="2.70.70.10">
    <property type="entry name" value="Glucose Permease (Domain IIA)"/>
    <property type="match status" value="1"/>
</dbReference>
<gene>
    <name evidence="3" type="ordered locus">PB2503_10704</name>
</gene>
<dbReference type="AlphaFoldDB" id="E0THA2"/>
<feature type="domain" description="LysM" evidence="2">
    <location>
        <begin position="219"/>
        <end position="263"/>
    </location>
</feature>
<evidence type="ECO:0000313" key="4">
    <source>
        <dbReference type="Proteomes" id="UP000001302"/>
    </source>
</evidence>
<dbReference type="InterPro" id="IPR011055">
    <property type="entry name" value="Dup_hybrid_motif"/>
</dbReference>
<keyword evidence="3" id="KW-0449">Lipoprotein</keyword>
<dbReference type="eggNOG" id="COG1388">
    <property type="taxonomic scope" value="Bacteria"/>
</dbReference>
<dbReference type="SUPFAM" id="SSF51261">
    <property type="entry name" value="Duplicated hybrid motif"/>
    <property type="match status" value="1"/>
</dbReference>
<dbReference type="Proteomes" id="UP000001302">
    <property type="component" value="Chromosome"/>
</dbReference>
<evidence type="ECO:0000313" key="3">
    <source>
        <dbReference type="EMBL" id="ADM10192.1"/>
    </source>
</evidence>
<keyword evidence="4" id="KW-1185">Reference proteome</keyword>
<dbReference type="SMART" id="SM00257">
    <property type="entry name" value="LysM"/>
    <property type="match status" value="2"/>
</dbReference>
<reference evidence="4" key="1">
    <citation type="submission" date="2010-08" db="EMBL/GenBank/DDBJ databases">
        <title>Genome sequence of Parvularcula bermudensis HTCC2503.</title>
        <authorList>
            <person name="Kang D.-M."/>
            <person name="Oh H.-M."/>
            <person name="Cho J.-C."/>
        </authorList>
    </citation>
    <scope>NUCLEOTIDE SEQUENCE [LARGE SCALE GENOMIC DNA]</scope>
    <source>
        <strain evidence="4">ATCC BAA-594 / HTCC2503 / KCTC 12087</strain>
    </source>
</reference>
<dbReference type="CDD" id="cd00118">
    <property type="entry name" value="LysM"/>
    <property type="match status" value="2"/>
</dbReference>
<accession>E0THA2</accession>
<dbReference type="InterPro" id="IPR018392">
    <property type="entry name" value="LysM"/>
</dbReference>
<organism evidence="3 4">
    <name type="scientific">Parvularcula bermudensis (strain ATCC BAA-594 / HTCC2503 / KCTC 12087)</name>
    <dbReference type="NCBI Taxonomy" id="314260"/>
    <lineage>
        <taxon>Bacteria</taxon>
        <taxon>Pseudomonadati</taxon>
        <taxon>Pseudomonadota</taxon>
        <taxon>Alphaproteobacteria</taxon>
        <taxon>Parvularculales</taxon>
        <taxon>Parvularculaceae</taxon>
        <taxon>Parvularcula</taxon>
    </lineage>
</organism>
<dbReference type="Pfam" id="PF01476">
    <property type="entry name" value="LysM"/>
    <property type="match status" value="2"/>
</dbReference>
<feature type="domain" description="LysM" evidence="2">
    <location>
        <begin position="111"/>
        <end position="155"/>
    </location>
</feature>
<protein>
    <submittedName>
        <fullName evidence="3">Putative lipoprotein</fullName>
    </submittedName>
</protein>
<dbReference type="PROSITE" id="PS51782">
    <property type="entry name" value="LYSM"/>
    <property type="match status" value="2"/>
</dbReference>
<dbReference type="PANTHER" id="PTHR21666:SF263">
    <property type="entry name" value="MUREIN HYDROLASE ACTIVATOR NLPD"/>
    <property type="match status" value="1"/>
</dbReference>
<dbReference type="EMBL" id="CP002156">
    <property type="protein sequence ID" value="ADM10192.1"/>
    <property type="molecule type" value="Genomic_DNA"/>
</dbReference>
<dbReference type="KEGG" id="pbr:PB2503_10704"/>
<dbReference type="OrthoDB" id="9795421at2"/>
<evidence type="ECO:0000259" key="2">
    <source>
        <dbReference type="PROSITE" id="PS51782"/>
    </source>
</evidence>
<proteinExistence type="inferred from homology"/>
<dbReference type="HOGENOM" id="CLU_029425_0_0_5"/>
<name>E0THA2_PARBH</name>
<dbReference type="InterPro" id="IPR016047">
    <property type="entry name" value="M23ase_b-sheet_dom"/>
</dbReference>
<dbReference type="CDD" id="cd12797">
    <property type="entry name" value="M23_peptidase"/>
    <property type="match status" value="1"/>
</dbReference>
<sequence length="457" mass="48320">MRNTLLSHTALGLVVTAAAVMLGEARAQMVPVKYGTDPTLMPSAVMGTPADENLNRTVQYRQPVTTQSPMPQLQQVSTQQPSPQMQPVAAPVPQPVRYAPVQSQMPSAAGGTVSVSAGDTVYALARRYNVAPGEIIAANNLTPPYRLDIGQQLRVPGAPVQMAPPPQQMQAAVSAPQPQAPQAPRYVTVSAPTATMAPQALQYGQPSYQSAPVVERLDTAYRVQQGDTLYSLSQRFSVPVQTLANANGLMPPYPLSIDQRLVIPGTGPMPQSQMSAAPSYAPQAGYSASSDARLAARELGVQAAPTPLPSRQGQQILVSKTAESRFAWPLQGSVIKTFGTSADGLRNDGINIAAPVGAPIRAAADGEVIYTGSELEGYGNLLLIRHADGWVSAYAHADSILVQKGEQVRQGEIVAKVGKSGSVGQPQLHFELRHELQPRDPLAALDGRDMKAAALVQ</sequence>
<dbReference type="PANTHER" id="PTHR21666">
    <property type="entry name" value="PEPTIDASE-RELATED"/>
    <property type="match status" value="1"/>
</dbReference>
<comment type="similarity">
    <text evidence="1">Belongs to the E.coli NlpD/Haemophilus LppB family.</text>
</comment>
<dbReference type="Pfam" id="PF01551">
    <property type="entry name" value="Peptidase_M23"/>
    <property type="match status" value="1"/>
</dbReference>
<dbReference type="STRING" id="314260.PB2503_10704"/>
<dbReference type="eggNOG" id="COG4942">
    <property type="taxonomic scope" value="Bacteria"/>
</dbReference>
<dbReference type="RefSeq" id="WP_013301166.1">
    <property type="nucleotide sequence ID" value="NC_014414.1"/>
</dbReference>
<dbReference type="GO" id="GO:0004222">
    <property type="term" value="F:metalloendopeptidase activity"/>
    <property type="evidence" value="ECO:0007669"/>
    <property type="project" value="TreeGrafter"/>
</dbReference>
<dbReference type="SUPFAM" id="SSF54106">
    <property type="entry name" value="LysM domain"/>
    <property type="match status" value="2"/>
</dbReference>